<feature type="domain" description="Recombinase" evidence="8">
    <location>
        <begin position="156"/>
        <end position="262"/>
    </location>
</feature>
<dbReference type="InterPro" id="IPR050639">
    <property type="entry name" value="SSR_resolvase"/>
</dbReference>
<dbReference type="AlphaFoldDB" id="F6BA61"/>
<dbReference type="PROSITE" id="PS51737">
    <property type="entry name" value="RECOMBINASE_DNA_BIND"/>
    <property type="match status" value="1"/>
</dbReference>
<evidence type="ECO:0000313" key="9">
    <source>
        <dbReference type="EMBL" id="AEF95030.1"/>
    </source>
</evidence>
<dbReference type="Pfam" id="PF07508">
    <property type="entry name" value="Recombinase"/>
    <property type="match status" value="1"/>
</dbReference>
<evidence type="ECO:0000259" key="8">
    <source>
        <dbReference type="PROSITE" id="PS51737"/>
    </source>
</evidence>
<feature type="domain" description="Resolvase/invertase-type recombinase catalytic" evidence="7">
    <location>
        <begin position="2"/>
        <end position="148"/>
    </location>
</feature>
<dbReference type="InterPro" id="IPR038109">
    <property type="entry name" value="DNA_bind_recomb_sf"/>
</dbReference>
<dbReference type="InterPro" id="IPR025827">
    <property type="entry name" value="Zn_ribbon_recom_dom"/>
</dbReference>
<dbReference type="PROSITE" id="PS00397">
    <property type="entry name" value="RECOMBINASES_1"/>
    <property type="match status" value="1"/>
</dbReference>
<dbReference type="Pfam" id="PF13408">
    <property type="entry name" value="Zn_ribbon_recom"/>
    <property type="match status" value="1"/>
</dbReference>
<dbReference type="RefSeq" id="WP_013810603.1">
    <property type="nucleotide sequence ID" value="NC_015565.1"/>
</dbReference>
<dbReference type="Proteomes" id="UP000009226">
    <property type="component" value="Chromosome"/>
</dbReference>
<dbReference type="HOGENOM" id="CLU_010686_18_3_9"/>
<dbReference type="Gene3D" id="3.90.1750.20">
    <property type="entry name" value="Putative Large Serine Recombinase, Chain B, Domain 2"/>
    <property type="match status" value="1"/>
</dbReference>
<evidence type="ECO:0000256" key="5">
    <source>
        <dbReference type="PROSITE-ProRule" id="PRU10137"/>
    </source>
</evidence>
<accession>F6BA61</accession>
<dbReference type="InterPro" id="IPR006119">
    <property type="entry name" value="Resolv_N"/>
</dbReference>
<dbReference type="CDD" id="cd00338">
    <property type="entry name" value="Ser_Recombinase"/>
    <property type="match status" value="1"/>
</dbReference>
<dbReference type="EMBL" id="CP002736">
    <property type="protein sequence ID" value="AEF95030.1"/>
    <property type="molecule type" value="Genomic_DNA"/>
</dbReference>
<dbReference type="GO" id="GO:0003677">
    <property type="term" value="F:DNA binding"/>
    <property type="evidence" value="ECO:0007669"/>
    <property type="project" value="UniProtKB-KW"/>
</dbReference>
<dbReference type="SUPFAM" id="SSF53041">
    <property type="entry name" value="Resolvase-like"/>
    <property type="match status" value="1"/>
</dbReference>
<dbReference type="GO" id="GO:0015074">
    <property type="term" value="P:DNA integration"/>
    <property type="evidence" value="ECO:0007669"/>
    <property type="project" value="UniProtKB-KW"/>
</dbReference>
<evidence type="ECO:0000256" key="2">
    <source>
        <dbReference type="ARBA" id="ARBA00023125"/>
    </source>
</evidence>
<evidence type="ECO:0000256" key="3">
    <source>
        <dbReference type="ARBA" id="ARBA00023172"/>
    </source>
</evidence>
<feature type="coiled-coil region" evidence="6">
    <location>
        <begin position="384"/>
        <end position="425"/>
    </location>
</feature>
<dbReference type="eggNOG" id="COG1961">
    <property type="taxonomic scope" value="Bacteria"/>
</dbReference>
<dbReference type="STRING" id="868595.Desca_2191"/>
<evidence type="ECO:0000256" key="6">
    <source>
        <dbReference type="SAM" id="Coils"/>
    </source>
</evidence>
<protein>
    <submittedName>
        <fullName evidence="9">Resolvase domain protein</fullName>
    </submittedName>
</protein>
<dbReference type="GO" id="GO:0000150">
    <property type="term" value="F:DNA strand exchange activity"/>
    <property type="evidence" value="ECO:0007669"/>
    <property type="project" value="InterPro"/>
</dbReference>
<dbReference type="Gene3D" id="3.40.50.1390">
    <property type="entry name" value="Resolvase, N-terminal catalytic domain"/>
    <property type="match status" value="1"/>
</dbReference>
<sequence length="493" mass="56889">MRAAVYIRVSTDDQVKHGYSLAEQREACCSRARILGAQEVTVFSDEGISGSTLERPGLNEMREAAREGRFQLLVVRDPDRLSRKLAHQLLITDELEKCGIKLEFLDFDWKDTPEGRLFYSIRGAIAEYEREKIRDRMGRGKEQKARQGGIPINFDVFGYQYDPETGKVSYLEHEKKVVVEIFNWFTSEDIGANGIAKRLNENGIPTRRRAGRWHRQVVKQILANTVYIGLWRFKGMYIKVPPIIDENTFYRAQEKLKEVRRLYAGKQKHGYLLSGLITCADCGNTMTGAYARWWGKRERRYTCNKTCQGYKNEGCRPVKYILADALEEAVWNQIQTWLMDPDRLAREAMGQIVGQNDPREQIMVINKHLASIEKGQEALIDVIAKGYLDHMDSIEKKLAELKRRKEKLEKRKEELLLAYRQREELFAKIDEIREISESILRRLDDLAFTEKRSLVRALVKQVIVSGRGVPGGNGLRFINVTVLAKIPEQKISS</sequence>
<keyword evidence="10" id="KW-1185">Reference proteome</keyword>
<keyword evidence="2" id="KW-0238">DNA-binding</keyword>
<dbReference type="InterPro" id="IPR006118">
    <property type="entry name" value="Recombinase_CS"/>
</dbReference>
<reference evidence="9" key="1">
    <citation type="submission" date="2011-05" db="EMBL/GenBank/DDBJ databases">
        <title>Complete sequence of Desulfotomaculum carboxydivorans CO-1-SRB.</title>
        <authorList>
            <consortium name="US DOE Joint Genome Institute"/>
            <person name="Lucas S."/>
            <person name="Han J."/>
            <person name="Lapidus A."/>
            <person name="Cheng J.-F."/>
            <person name="Goodwin L."/>
            <person name="Pitluck S."/>
            <person name="Peters L."/>
            <person name="Mikhailova N."/>
            <person name="Lu M."/>
            <person name="Han C."/>
            <person name="Tapia R."/>
            <person name="Land M."/>
            <person name="Hauser L."/>
            <person name="Kyrpides N."/>
            <person name="Ivanova N."/>
            <person name="Pagani I."/>
            <person name="Stams A."/>
            <person name="Plugge C."/>
            <person name="Muyzer G."/>
            <person name="Kuever J."/>
            <person name="Parshina S."/>
            <person name="Ivanova A."/>
            <person name="Nazina T."/>
            <person name="Woyke T."/>
        </authorList>
    </citation>
    <scope>NUCLEOTIDE SEQUENCE [LARGE SCALE GENOMIC DNA]</scope>
    <source>
        <strain evidence="9">CO-1-SRB</strain>
    </source>
</reference>
<dbReference type="KEGG" id="dca:Desca_2191"/>
<keyword evidence="3" id="KW-0233">DNA recombination</keyword>
<evidence type="ECO:0000256" key="1">
    <source>
        <dbReference type="ARBA" id="ARBA00022908"/>
    </source>
</evidence>
<proteinExistence type="predicted"/>
<evidence type="ECO:0000313" key="10">
    <source>
        <dbReference type="Proteomes" id="UP000009226"/>
    </source>
</evidence>
<dbReference type="SMART" id="SM00857">
    <property type="entry name" value="Resolvase"/>
    <property type="match status" value="1"/>
</dbReference>
<keyword evidence="6" id="KW-0175">Coiled coil</keyword>
<dbReference type="Pfam" id="PF00239">
    <property type="entry name" value="Resolvase"/>
    <property type="match status" value="1"/>
</dbReference>
<dbReference type="PANTHER" id="PTHR30461:SF23">
    <property type="entry name" value="DNA RECOMBINASE-RELATED"/>
    <property type="match status" value="1"/>
</dbReference>
<dbReference type="InterPro" id="IPR036162">
    <property type="entry name" value="Resolvase-like_N_sf"/>
</dbReference>
<dbReference type="PANTHER" id="PTHR30461">
    <property type="entry name" value="DNA-INVERTASE FROM LAMBDOID PROPHAGE"/>
    <property type="match status" value="1"/>
</dbReference>
<dbReference type="PROSITE" id="PS51736">
    <property type="entry name" value="RECOMBINASES_3"/>
    <property type="match status" value="1"/>
</dbReference>
<organism evidence="9 10">
    <name type="scientific">Desulfotomaculum nigrificans (strain DSM 14880 / VKM B-2319 / CO-1-SRB)</name>
    <name type="common">Desulfotomaculum carboxydivorans</name>
    <dbReference type="NCBI Taxonomy" id="868595"/>
    <lineage>
        <taxon>Bacteria</taxon>
        <taxon>Bacillati</taxon>
        <taxon>Bacillota</taxon>
        <taxon>Clostridia</taxon>
        <taxon>Eubacteriales</taxon>
        <taxon>Desulfotomaculaceae</taxon>
        <taxon>Desulfotomaculum</taxon>
    </lineage>
</organism>
<dbReference type="InterPro" id="IPR011109">
    <property type="entry name" value="DNA_bind_recombinase_dom"/>
</dbReference>
<keyword evidence="1" id="KW-0229">DNA integration</keyword>
<evidence type="ECO:0000256" key="4">
    <source>
        <dbReference type="PIRSR" id="PIRSR606118-50"/>
    </source>
</evidence>
<name>F6BA61_DESCC</name>
<feature type="active site" description="O-(5'-phospho-DNA)-serine intermediate" evidence="4 5">
    <location>
        <position position="10"/>
    </location>
</feature>
<gene>
    <name evidence="9" type="ordered locus">Desca_2191</name>
</gene>
<evidence type="ECO:0000259" key="7">
    <source>
        <dbReference type="PROSITE" id="PS51736"/>
    </source>
</evidence>